<name>A0A1B6DDC3_9HEMI</name>
<protein>
    <recommendedName>
        <fullName evidence="4">FLYWCH-type domain-containing protein</fullName>
    </recommendedName>
</protein>
<keyword evidence="1" id="KW-0479">Metal-binding</keyword>
<keyword evidence="2" id="KW-0863">Zinc-finger</keyword>
<dbReference type="GO" id="GO:0008270">
    <property type="term" value="F:zinc ion binding"/>
    <property type="evidence" value="ECO:0007669"/>
    <property type="project" value="UniProtKB-KW"/>
</dbReference>
<evidence type="ECO:0000313" key="5">
    <source>
        <dbReference type="EMBL" id="JAS23697.1"/>
    </source>
</evidence>
<evidence type="ECO:0000259" key="4">
    <source>
        <dbReference type="Pfam" id="PF04500"/>
    </source>
</evidence>
<sequence length="159" mass="17952">MEELKVVVGLRGAENIFFGGFKYTKRRNRGSEFLTWRCSHYSKYSCGGIIRTSLHPYSNPLVLVEHSHPPDAVELEVEEMRLSMRQQVSNSKAVPADVVATALHNATDEAKMSAGRVSSIKRDIRRTRQKKFPHVPMEECFHSENPTGRVMHGVHSCGT</sequence>
<dbReference type="AlphaFoldDB" id="A0A1B6DDC3"/>
<gene>
    <name evidence="5" type="ORF">g.44735</name>
</gene>
<dbReference type="EMBL" id="GEDC01013601">
    <property type="protein sequence ID" value="JAS23697.1"/>
    <property type="molecule type" value="Transcribed_RNA"/>
</dbReference>
<feature type="non-terminal residue" evidence="5">
    <location>
        <position position="159"/>
    </location>
</feature>
<accession>A0A1B6DDC3</accession>
<dbReference type="Pfam" id="PF04500">
    <property type="entry name" value="FLYWCH"/>
    <property type="match status" value="1"/>
</dbReference>
<evidence type="ECO:0000256" key="3">
    <source>
        <dbReference type="ARBA" id="ARBA00022833"/>
    </source>
</evidence>
<evidence type="ECO:0000256" key="2">
    <source>
        <dbReference type="ARBA" id="ARBA00022771"/>
    </source>
</evidence>
<organism evidence="5">
    <name type="scientific">Clastoptera arizonana</name>
    <name type="common">Arizona spittle bug</name>
    <dbReference type="NCBI Taxonomy" id="38151"/>
    <lineage>
        <taxon>Eukaryota</taxon>
        <taxon>Metazoa</taxon>
        <taxon>Ecdysozoa</taxon>
        <taxon>Arthropoda</taxon>
        <taxon>Hexapoda</taxon>
        <taxon>Insecta</taxon>
        <taxon>Pterygota</taxon>
        <taxon>Neoptera</taxon>
        <taxon>Paraneoptera</taxon>
        <taxon>Hemiptera</taxon>
        <taxon>Auchenorrhyncha</taxon>
        <taxon>Cercopoidea</taxon>
        <taxon>Clastopteridae</taxon>
        <taxon>Clastoptera</taxon>
    </lineage>
</organism>
<keyword evidence="3" id="KW-0862">Zinc</keyword>
<dbReference type="Gene3D" id="2.20.25.240">
    <property type="match status" value="1"/>
</dbReference>
<dbReference type="InterPro" id="IPR007588">
    <property type="entry name" value="Znf_FLYWCH"/>
</dbReference>
<reference evidence="5" key="1">
    <citation type="submission" date="2015-12" db="EMBL/GenBank/DDBJ databases">
        <title>De novo transcriptome assembly of four potential Pierce s Disease insect vectors from Arizona vineyards.</title>
        <authorList>
            <person name="Tassone E.E."/>
        </authorList>
    </citation>
    <scope>NUCLEOTIDE SEQUENCE</scope>
</reference>
<feature type="domain" description="FLYWCH-type" evidence="4">
    <location>
        <begin position="11"/>
        <end position="68"/>
    </location>
</feature>
<proteinExistence type="predicted"/>
<evidence type="ECO:0000256" key="1">
    <source>
        <dbReference type="ARBA" id="ARBA00022723"/>
    </source>
</evidence>